<organism evidence="3 4">
    <name type="scientific">Cupriavidus necator (strain ATCC 43291 / DSM 13513 / CCUG 52238 / LMG 8453 / N-1)</name>
    <name type="common">Ralstonia eutropha</name>
    <dbReference type="NCBI Taxonomy" id="1042878"/>
    <lineage>
        <taxon>Bacteria</taxon>
        <taxon>Pseudomonadati</taxon>
        <taxon>Pseudomonadota</taxon>
        <taxon>Betaproteobacteria</taxon>
        <taxon>Burkholderiales</taxon>
        <taxon>Burkholderiaceae</taxon>
        <taxon>Cupriavidus</taxon>
    </lineage>
</organism>
<dbReference type="KEGG" id="cnc:CNE_BB2p02250"/>
<evidence type="ECO:0000313" key="4">
    <source>
        <dbReference type="Proteomes" id="UP000006798"/>
    </source>
</evidence>
<dbReference type="InterPro" id="IPR043502">
    <property type="entry name" value="DNA/RNA_pol_sf"/>
</dbReference>
<accession>F8GYU1</accession>
<dbReference type="Proteomes" id="UP000006798">
    <property type="component" value="Plasmid pBB2"/>
</dbReference>
<sequence>MSEIPVHPRPRRLSDWINPMEARKVHSLIDKVYQRKNLEVAWERVRANRGSGGIDGISVAAFAEQADQQLGRLQAELRAQTYQPQPVRQVSIPKVGKPGEFRKLGIPSIYDRVCQQALLNRLEPVFEPIFDDANFGYRRGRSTHDALRKIWKEIEAGGEWIVDADLKDFFGSVDHDKLLALIARRVADGRVLGLIKAMLKAGSFGQGRLFPSERGTPQGGVASPLLSNILLTPFDREMRRRGYQLTRYADDWVITCSSRAEAHAAIAAATKILTALGVQLHPEKTRIVQVQFGFEFLGYKIKRGRRLSLPAAKIRSGARSGALYAYPREKSIQRLMDQVRRLTKRCIPLRTRDLIARLNPILRGWGHYYKRSHVRRIFNRLDRWIVRRIWSHRFKRWRNRGWKLMTEARLYGDLGLVNLVGLIPSIASQHAASS</sequence>
<dbReference type="PROSITE" id="PS50878">
    <property type="entry name" value="RT_POL"/>
    <property type="match status" value="1"/>
</dbReference>
<name>F8GYU1_CUPNN</name>
<dbReference type="EMBL" id="CP002880">
    <property type="protein sequence ID" value="AEI83032.1"/>
    <property type="molecule type" value="Genomic_DNA"/>
</dbReference>
<dbReference type="AlphaFoldDB" id="F8GYU1"/>
<gene>
    <name evidence="3" type="ordered locus">CNE_BB2p02250</name>
</gene>
<evidence type="ECO:0000256" key="1">
    <source>
        <dbReference type="ARBA" id="ARBA00034120"/>
    </source>
</evidence>
<dbReference type="InterPro" id="IPR043128">
    <property type="entry name" value="Rev_trsase/Diguanyl_cyclase"/>
</dbReference>
<dbReference type="InterPro" id="IPR051083">
    <property type="entry name" value="GrpII_Intron_Splice-Mob/Def"/>
</dbReference>
<protein>
    <submittedName>
        <fullName evidence="3">Prophage lambdaSa1 transcriptase/maturase family protein</fullName>
    </submittedName>
</protein>
<evidence type="ECO:0000259" key="2">
    <source>
        <dbReference type="PROSITE" id="PS50878"/>
    </source>
</evidence>
<dbReference type="SUPFAM" id="SSF56672">
    <property type="entry name" value="DNA/RNA polymerases"/>
    <property type="match status" value="1"/>
</dbReference>
<keyword evidence="3" id="KW-0614">Plasmid</keyword>
<dbReference type="NCBIfam" id="TIGR04416">
    <property type="entry name" value="group_II_RT_mat"/>
    <property type="match status" value="1"/>
</dbReference>
<feature type="domain" description="Reverse transcriptase" evidence="2">
    <location>
        <begin position="73"/>
        <end position="301"/>
    </location>
</feature>
<reference evidence="3 4" key="1">
    <citation type="journal article" date="2011" name="J. Bacteriol.">
        <title>Complete genome sequence of the type strain Cupriavidus necator N-1.</title>
        <authorList>
            <person name="Poehlein A."/>
            <person name="Kusian B."/>
            <person name="Friedrich B."/>
            <person name="Daniel R."/>
            <person name="Bowien B."/>
        </authorList>
    </citation>
    <scope>NUCLEOTIDE SEQUENCE [LARGE SCALE GENOMIC DNA]</scope>
    <source>
        <strain evidence="4">ATCC 43291 / DSM 13513 / CCUG 52238 / LMG 8453 / N-1</strain>
        <plasmid evidence="3 4">pBB2</plasmid>
    </source>
</reference>
<dbReference type="CDD" id="cd01651">
    <property type="entry name" value="RT_G2_intron"/>
    <property type="match status" value="1"/>
</dbReference>
<dbReference type="InterPro" id="IPR013597">
    <property type="entry name" value="Mat_intron_G2"/>
</dbReference>
<dbReference type="Gene3D" id="3.30.70.270">
    <property type="match status" value="1"/>
</dbReference>
<dbReference type="HOGENOM" id="CLU_013584_2_1_4"/>
<proteinExistence type="inferred from homology"/>
<dbReference type="PANTHER" id="PTHR34047:SF8">
    <property type="entry name" value="PROTEIN YKFC"/>
    <property type="match status" value="1"/>
</dbReference>
<geneLocation type="plasmid" evidence="3 4">
    <name>pBB2</name>
</geneLocation>
<dbReference type="Pfam" id="PF00078">
    <property type="entry name" value="RVT_1"/>
    <property type="match status" value="1"/>
</dbReference>
<dbReference type="PANTHER" id="PTHR34047">
    <property type="entry name" value="NUCLEAR INTRON MATURASE 1, MITOCHONDRIAL-RELATED"/>
    <property type="match status" value="1"/>
</dbReference>
<comment type="similarity">
    <text evidence="1">Belongs to the bacterial reverse transcriptase family.</text>
</comment>
<evidence type="ECO:0000313" key="3">
    <source>
        <dbReference type="EMBL" id="AEI83032.1"/>
    </source>
</evidence>
<dbReference type="Pfam" id="PF08388">
    <property type="entry name" value="GIIM"/>
    <property type="match status" value="1"/>
</dbReference>
<dbReference type="InterPro" id="IPR000477">
    <property type="entry name" value="RT_dom"/>
</dbReference>
<dbReference type="InterPro" id="IPR030931">
    <property type="entry name" value="Group_II_RT_mat"/>
</dbReference>